<dbReference type="AlphaFoldDB" id="A0A174DQH9"/>
<dbReference type="PANTHER" id="PTHR21581:SF26">
    <property type="entry name" value="D-ALANYL-D-ALANINE ENDOPEPTIDASE"/>
    <property type="match status" value="1"/>
</dbReference>
<evidence type="ECO:0000256" key="9">
    <source>
        <dbReference type="RuleBase" id="RU004016"/>
    </source>
</evidence>
<evidence type="ECO:0000259" key="11">
    <source>
        <dbReference type="Pfam" id="PF00768"/>
    </source>
</evidence>
<keyword evidence="3 12" id="KW-0378">Hydrolase</keyword>
<keyword evidence="10" id="KW-0472">Membrane</keyword>
<dbReference type="PRINTS" id="PR00725">
    <property type="entry name" value="DADACBPTASE1"/>
</dbReference>
<evidence type="ECO:0000256" key="8">
    <source>
        <dbReference type="PIRSR" id="PIRSR618044-2"/>
    </source>
</evidence>
<keyword evidence="5" id="KW-0573">Peptidoglycan synthesis</keyword>
<protein>
    <submittedName>
        <fullName evidence="12">Serine-type D-Ala-D-Ala carboxypeptidase</fullName>
        <ecNumber evidence="12">3.4.16.4</ecNumber>
    </submittedName>
</protein>
<dbReference type="GO" id="GO:0006508">
    <property type="term" value="P:proteolysis"/>
    <property type="evidence" value="ECO:0007669"/>
    <property type="project" value="InterPro"/>
</dbReference>
<feature type="binding site" evidence="8">
    <location>
        <position position="236"/>
    </location>
    <ligand>
        <name>substrate</name>
    </ligand>
</feature>
<feature type="active site" evidence="7">
    <location>
        <position position="127"/>
    </location>
</feature>
<dbReference type="RefSeq" id="WP_055264801.1">
    <property type="nucleotide sequence ID" value="NZ_CABIXQ010000007.1"/>
</dbReference>
<dbReference type="SUPFAM" id="SSF56601">
    <property type="entry name" value="beta-lactamase/transpeptidase-like"/>
    <property type="match status" value="1"/>
</dbReference>
<reference evidence="12 13" key="1">
    <citation type="submission" date="2015-09" db="EMBL/GenBank/DDBJ databases">
        <authorList>
            <consortium name="Pathogen Informatics"/>
        </authorList>
    </citation>
    <scope>NUCLEOTIDE SEQUENCE [LARGE SCALE GENOMIC DNA]</scope>
    <source>
        <strain evidence="12 13">2789STDY5834856</strain>
    </source>
</reference>
<dbReference type="GO" id="GO:0009002">
    <property type="term" value="F:serine-type D-Ala-D-Ala carboxypeptidase activity"/>
    <property type="evidence" value="ECO:0007669"/>
    <property type="project" value="UniProtKB-EC"/>
</dbReference>
<feature type="transmembrane region" description="Helical" evidence="10">
    <location>
        <begin position="392"/>
        <end position="414"/>
    </location>
</feature>
<dbReference type="OrthoDB" id="1701915at2"/>
<evidence type="ECO:0000313" key="12">
    <source>
        <dbReference type="EMBL" id="CUO27733.1"/>
    </source>
</evidence>
<feature type="active site" description="Proton acceptor" evidence="7">
    <location>
        <position position="69"/>
    </location>
</feature>
<evidence type="ECO:0000256" key="1">
    <source>
        <dbReference type="ARBA" id="ARBA00007164"/>
    </source>
</evidence>
<evidence type="ECO:0000256" key="3">
    <source>
        <dbReference type="ARBA" id="ARBA00022801"/>
    </source>
</evidence>
<keyword evidence="10" id="KW-1133">Transmembrane helix</keyword>
<dbReference type="InterPro" id="IPR001967">
    <property type="entry name" value="Peptidase_S11_N"/>
</dbReference>
<organism evidence="12 13">
    <name type="scientific">Clostridium disporicum</name>
    <dbReference type="NCBI Taxonomy" id="84024"/>
    <lineage>
        <taxon>Bacteria</taxon>
        <taxon>Bacillati</taxon>
        <taxon>Bacillota</taxon>
        <taxon>Clostridia</taxon>
        <taxon>Eubacteriales</taxon>
        <taxon>Clostridiaceae</taxon>
        <taxon>Clostridium</taxon>
    </lineage>
</organism>
<dbReference type="InterPro" id="IPR018044">
    <property type="entry name" value="Peptidase_S11"/>
</dbReference>
<keyword evidence="10" id="KW-0812">Transmembrane</keyword>
<dbReference type="Gene3D" id="3.40.710.10">
    <property type="entry name" value="DD-peptidase/beta-lactamase superfamily"/>
    <property type="match status" value="1"/>
</dbReference>
<evidence type="ECO:0000256" key="2">
    <source>
        <dbReference type="ARBA" id="ARBA00022729"/>
    </source>
</evidence>
<accession>A0A174DQH9</accession>
<dbReference type="GO" id="GO:0071555">
    <property type="term" value="P:cell wall organization"/>
    <property type="evidence" value="ECO:0007669"/>
    <property type="project" value="UniProtKB-KW"/>
</dbReference>
<dbReference type="InterPro" id="IPR012338">
    <property type="entry name" value="Beta-lactam/transpept-like"/>
</dbReference>
<evidence type="ECO:0000256" key="10">
    <source>
        <dbReference type="SAM" id="Phobius"/>
    </source>
</evidence>
<keyword evidence="6" id="KW-0961">Cell wall biogenesis/degradation</keyword>
<dbReference type="GO" id="GO:0008360">
    <property type="term" value="P:regulation of cell shape"/>
    <property type="evidence" value="ECO:0007669"/>
    <property type="project" value="UniProtKB-KW"/>
</dbReference>
<keyword evidence="12" id="KW-0121">Carboxypeptidase</keyword>
<dbReference type="GO" id="GO:0009252">
    <property type="term" value="P:peptidoglycan biosynthetic process"/>
    <property type="evidence" value="ECO:0007669"/>
    <property type="project" value="UniProtKB-KW"/>
</dbReference>
<keyword evidence="4" id="KW-0133">Cell shape</keyword>
<proteinExistence type="inferred from homology"/>
<evidence type="ECO:0000256" key="7">
    <source>
        <dbReference type="PIRSR" id="PIRSR618044-1"/>
    </source>
</evidence>
<dbReference type="EC" id="3.4.16.4" evidence="12"/>
<keyword evidence="12" id="KW-0645">Protease</keyword>
<evidence type="ECO:0000313" key="13">
    <source>
        <dbReference type="Proteomes" id="UP000095594"/>
    </source>
</evidence>
<comment type="similarity">
    <text evidence="1 9">Belongs to the peptidase S11 family.</text>
</comment>
<evidence type="ECO:0000256" key="6">
    <source>
        <dbReference type="ARBA" id="ARBA00023316"/>
    </source>
</evidence>
<name>A0A174DQH9_9CLOT</name>
<dbReference type="PANTHER" id="PTHR21581">
    <property type="entry name" value="D-ALANYL-D-ALANINE CARBOXYPEPTIDASE"/>
    <property type="match status" value="1"/>
</dbReference>
<dbReference type="Pfam" id="PF00768">
    <property type="entry name" value="Peptidase_S11"/>
    <property type="match status" value="1"/>
</dbReference>
<evidence type="ECO:0000256" key="5">
    <source>
        <dbReference type="ARBA" id="ARBA00022984"/>
    </source>
</evidence>
<sequence>MTKRFFKGMVLLLCLTLILPFIGNIEAFASELQAPEIIGASSITMDIDTGEVIYSKNADMKRSPASTTKLLTSLLFAENKNKGDLISYTETSASLTETTLSGFIAGGVKPGDTMTADDVMKAVMIFSANDASVLMAESVAGSIEAFSKMMNEKAKELGALNSNFVSPNGLEDPTNPNNNNSTTAYDLALIGIAAYKNDWIRETMTLEDTPVYLNGGRIDLETRNKNLNKDGNVGGKTGTETLAGHCFVGFYNRDGRNLVTVVLGSDYGSDGTNVFNDTKAVADYSYEVSKVPYKTTGEEIGNVDLSYKLFKFFGPTKTITAPVILAQDVEYYKNDFNDTNANLSLSNTNADAWKVASNNSVDLTFSIGHFTETVKGTIALTTGQIFKANLPVYAAVIIGTIIAIVLIVIIVNLIRKSSRKNRRNRYYR</sequence>
<gene>
    <name evidence="12" type="primary">dacB_1</name>
    <name evidence="12" type="ORF">ERS852471_01258</name>
</gene>
<feature type="domain" description="Peptidase S11 D-alanyl-D-alanine carboxypeptidase A N-terminal" evidence="11">
    <location>
        <begin position="32"/>
        <end position="266"/>
    </location>
</feature>
<evidence type="ECO:0000256" key="4">
    <source>
        <dbReference type="ARBA" id="ARBA00022960"/>
    </source>
</evidence>
<dbReference type="EMBL" id="CYZX01000007">
    <property type="protein sequence ID" value="CUO27733.1"/>
    <property type="molecule type" value="Genomic_DNA"/>
</dbReference>
<dbReference type="Proteomes" id="UP000095594">
    <property type="component" value="Unassembled WGS sequence"/>
</dbReference>
<keyword evidence="2" id="KW-0732">Signal</keyword>
<feature type="active site" description="Acyl-ester intermediate" evidence="7">
    <location>
        <position position="66"/>
    </location>
</feature>